<dbReference type="AlphaFoldDB" id="A0A0C9UWX6"/>
<dbReference type="GO" id="GO:0004674">
    <property type="term" value="F:protein serine/threonine kinase activity"/>
    <property type="evidence" value="ECO:0007669"/>
    <property type="project" value="UniProtKB-KW"/>
</dbReference>
<dbReference type="InterPro" id="IPR055231">
    <property type="entry name" value="2AA_helical"/>
</dbReference>
<keyword evidence="1" id="KW-0808">Transferase</keyword>
<dbReference type="GO" id="GO:0034272">
    <property type="term" value="C:phosphatidylinositol 3-kinase complex, class III, type II"/>
    <property type="evidence" value="ECO:0007669"/>
    <property type="project" value="TreeGrafter"/>
</dbReference>
<dbReference type="EMBL" id="KN837153">
    <property type="protein sequence ID" value="KIJ39349.1"/>
    <property type="molecule type" value="Genomic_DNA"/>
</dbReference>
<dbReference type="GO" id="GO:0005770">
    <property type="term" value="C:late endosome"/>
    <property type="evidence" value="ECO:0007669"/>
    <property type="project" value="TreeGrafter"/>
</dbReference>
<sequence>DGIALIILSLACANIRNCTFPSSKVRALDVLLALSTHLTDEAKLDRLVPYVMDLIHDEAAIVRAAALRTLVQVLMLVKAITPANASIFPEYIFPIIRYLYKDPDVSVRCVLAQCLAYLADTSQ</sequence>
<accession>A0A0C9UWX6</accession>
<dbReference type="EMBL" id="KN837153">
    <property type="protein sequence ID" value="KIJ39359.1"/>
    <property type="molecule type" value="Genomic_DNA"/>
</dbReference>
<organism evidence="5 7">
    <name type="scientific">Sphaerobolus stellatus (strain SS14)</name>
    <dbReference type="NCBI Taxonomy" id="990650"/>
    <lineage>
        <taxon>Eukaryota</taxon>
        <taxon>Fungi</taxon>
        <taxon>Dikarya</taxon>
        <taxon>Basidiomycota</taxon>
        <taxon>Agaricomycotina</taxon>
        <taxon>Agaricomycetes</taxon>
        <taxon>Phallomycetidae</taxon>
        <taxon>Geastrales</taxon>
        <taxon>Sphaerobolaceae</taxon>
        <taxon>Sphaerobolus</taxon>
    </lineage>
</organism>
<dbReference type="GO" id="GO:0006623">
    <property type="term" value="P:protein targeting to vacuole"/>
    <property type="evidence" value="ECO:0007669"/>
    <property type="project" value="TreeGrafter"/>
</dbReference>
<dbReference type="Gene3D" id="1.25.10.10">
    <property type="entry name" value="Leucine-rich Repeat Variant"/>
    <property type="match status" value="1"/>
</dbReference>
<dbReference type="Proteomes" id="UP000054279">
    <property type="component" value="Unassembled WGS sequence"/>
</dbReference>
<proteinExistence type="predicted"/>
<dbReference type="PANTHER" id="PTHR17583">
    <property type="entry name" value="PHOSPHOINOSITIDE 3-KINASE REGULATORY SUBUNIT 4"/>
    <property type="match status" value="1"/>
</dbReference>
<dbReference type="PROSITE" id="PS50077">
    <property type="entry name" value="HEAT_REPEAT"/>
    <property type="match status" value="2"/>
</dbReference>
<evidence type="ECO:0000259" key="4">
    <source>
        <dbReference type="Pfam" id="PF22956"/>
    </source>
</evidence>
<feature type="repeat" description="HEAT" evidence="3">
    <location>
        <begin position="47"/>
        <end position="79"/>
    </location>
</feature>
<evidence type="ECO:0000256" key="1">
    <source>
        <dbReference type="ARBA" id="ARBA00022527"/>
    </source>
</evidence>
<name>A0A0C9UWX6_SPHS4</name>
<dbReference type="GO" id="GO:0071561">
    <property type="term" value="C:nucleus-vacuole junction"/>
    <property type="evidence" value="ECO:0007669"/>
    <property type="project" value="TreeGrafter"/>
</dbReference>
<protein>
    <recommendedName>
        <fullName evidence="4">Phosphatase 2A Regulatory Subunit A helical domain-containing protein</fullName>
    </recommendedName>
</protein>
<dbReference type="Pfam" id="PF22956">
    <property type="entry name" value="VPS15-like_hel"/>
    <property type="match status" value="1"/>
</dbReference>
<dbReference type="InterPro" id="IPR045162">
    <property type="entry name" value="Vps15-like"/>
</dbReference>
<feature type="repeat" description="HEAT" evidence="3">
    <location>
        <begin position="92"/>
        <end position="123"/>
    </location>
</feature>
<feature type="domain" description="Phosphatase 2A Regulatory Subunit A helical" evidence="4">
    <location>
        <begin position="7"/>
        <end position="122"/>
    </location>
</feature>
<keyword evidence="7" id="KW-1185">Reference proteome</keyword>
<dbReference type="OrthoDB" id="242910at2759"/>
<keyword evidence="1" id="KW-0418">Kinase</keyword>
<dbReference type="HOGENOM" id="CLU_1810887_0_0_1"/>
<dbReference type="PANTHER" id="PTHR17583:SF0">
    <property type="entry name" value="PHOSPHOINOSITIDE 3-KINASE REGULATORY SUBUNIT 4"/>
    <property type="match status" value="1"/>
</dbReference>
<evidence type="ECO:0000256" key="3">
    <source>
        <dbReference type="PROSITE-ProRule" id="PRU00103"/>
    </source>
</evidence>
<feature type="non-terminal residue" evidence="5">
    <location>
        <position position="1"/>
    </location>
</feature>
<feature type="non-terminal residue" evidence="5">
    <location>
        <position position="123"/>
    </location>
</feature>
<gene>
    <name evidence="6" type="ORF">M422DRAFT_123883</name>
    <name evidence="5" type="ORF">M422DRAFT_140783</name>
</gene>
<dbReference type="InterPro" id="IPR016024">
    <property type="entry name" value="ARM-type_fold"/>
</dbReference>
<evidence type="ECO:0000256" key="2">
    <source>
        <dbReference type="ARBA" id="ARBA00022737"/>
    </source>
</evidence>
<reference evidence="5 7" key="1">
    <citation type="submission" date="2014-06" db="EMBL/GenBank/DDBJ databases">
        <title>Evolutionary Origins and Diversification of the Mycorrhizal Mutualists.</title>
        <authorList>
            <consortium name="DOE Joint Genome Institute"/>
            <consortium name="Mycorrhizal Genomics Consortium"/>
            <person name="Kohler A."/>
            <person name="Kuo A."/>
            <person name="Nagy L.G."/>
            <person name="Floudas D."/>
            <person name="Copeland A."/>
            <person name="Barry K.W."/>
            <person name="Cichocki N."/>
            <person name="Veneault-Fourrey C."/>
            <person name="LaButti K."/>
            <person name="Lindquist E.A."/>
            <person name="Lipzen A."/>
            <person name="Lundell T."/>
            <person name="Morin E."/>
            <person name="Murat C."/>
            <person name="Riley R."/>
            <person name="Ohm R."/>
            <person name="Sun H."/>
            <person name="Tunlid A."/>
            <person name="Henrissat B."/>
            <person name="Grigoriev I.V."/>
            <person name="Hibbett D.S."/>
            <person name="Martin F."/>
        </authorList>
    </citation>
    <scope>NUCLEOTIDE SEQUENCE [LARGE SCALE GENOMIC DNA]</scope>
    <source>
        <strain evidence="5 7">SS14</strain>
    </source>
</reference>
<evidence type="ECO:0000313" key="7">
    <source>
        <dbReference type="Proteomes" id="UP000054279"/>
    </source>
</evidence>
<evidence type="ECO:0000313" key="6">
    <source>
        <dbReference type="EMBL" id="KIJ39359.1"/>
    </source>
</evidence>
<dbReference type="GO" id="GO:0016236">
    <property type="term" value="P:macroautophagy"/>
    <property type="evidence" value="ECO:0007669"/>
    <property type="project" value="InterPro"/>
</dbReference>
<dbReference type="SUPFAM" id="SSF48371">
    <property type="entry name" value="ARM repeat"/>
    <property type="match status" value="1"/>
</dbReference>
<dbReference type="GO" id="GO:0034271">
    <property type="term" value="C:phosphatidylinositol 3-kinase complex, class III, type I"/>
    <property type="evidence" value="ECO:0007669"/>
    <property type="project" value="TreeGrafter"/>
</dbReference>
<evidence type="ECO:0000313" key="5">
    <source>
        <dbReference type="EMBL" id="KIJ39349.1"/>
    </source>
</evidence>
<keyword evidence="2" id="KW-0677">Repeat</keyword>
<keyword evidence="1" id="KW-0723">Serine/threonine-protein kinase</keyword>
<dbReference type="InterPro" id="IPR011989">
    <property type="entry name" value="ARM-like"/>
</dbReference>
<dbReference type="InterPro" id="IPR021133">
    <property type="entry name" value="HEAT_type_2"/>
</dbReference>
<dbReference type="GO" id="GO:0045324">
    <property type="term" value="P:late endosome to vacuole transport"/>
    <property type="evidence" value="ECO:0007669"/>
    <property type="project" value="InterPro"/>
</dbReference>